<gene>
    <name evidence="3" type="ORF">Aru02nite_19000</name>
</gene>
<evidence type="ECO:0000256" key="2">
    <source>
        <dbReference type="ARBA" id="ARBA00023002"/>
    </source>
</evidence>
<evidence type="ECO:0000313" key="4">
    <source>
        <dbReference type="Proteomes" id="UP000612808"/>
    </source>
</evidence>
<dbReference type="InterPro" id="IPR003767">
    <property type="entry name" value="Malate/L-lactate_DH-like"/>
</dbReference>
<organism evidence="3 4">
    <name type="scientific">Actinocatenispora rupis</name>
    <dbReference type="NCBI Taxonomy" id="519421"/>
    <lineage>
        <taxon>Bacteria</taxon>
        <taxon>Bacillati</taxon>
        <taxon>Actinomycetota</taxon>
        <taxon>Actinomycetes</taxon>
        <taxon>Micromonosporales</taxon>
        <taxon>Micromonosporaceae</taxon>
        <taxon>Actinocatenispora</taxon>
    </lineage>
</organism>
<dbReference type="Proteomes" id="UP000612808">
    <property type="component" value="Unassembled WGS sequence"/>
</dbReference>
<evidence type="ECO:0000313" key="3">
    <source>
        <dbReference type="EMBL" id="GID11011.1"/>
    </source>
</evidence>
<dbReference type="RefSeq" id="WP_203656707.1">
    <property type="nucleotide sequence ID" value="NZ_BAAAZM010000004.1"/>
</dbReference>
<keyword evidence="2" id="KW-0560">Oxidoreductase</keyword>
<name>A0A8J3J3M3_9ACTN</name>
<dbReference type="GO" id="GO:0016491">
    <property type="term" value="F:oxidoreductase activity"/>
    <property type="evidence" value="ECO:0007669"/>
    <property type="project" value="UniProtKB-KW"/>
</dbReference>
<comment type="caution">
    <text evidence="3">The sequence shown here is derived from an EMBL/GenBank/DDBJ whole genome shotgun (WGS) entry which is preliminary data.</text>
</comment>
<dbReference type="EMBL" id="BOMB01000010">
    <property type="protein sequence ID" value="GID11011.1"/>
    <property type="molecule type" value="Genomic_DNA"/>
</dbReference>
<dbReference type="Pfam" id="PF02615">
    <property type="entry name" value="Ldh_2"/>
    <property type="match status" value="1"/>
</dbReference>
<dbReference type="InterPro" id="IPR043143">
    <property type="entry name" value="Mal/L-sulf/L-lact_DH-like_NADP"/>
</dbReference>
<comment type="similarity">
    <text evidence="1">Belongs to the LDH2/MDH2 oxidoreductase family.</text>
</comment>
<keyword evidence="4" id="KW-1185">Reference proteome</keyword>
<dbReference type="PANTHER" id="PTHR11091:SF0">
    <property type="entry name" value="MALATE DEHYDROGENASE"/>
    <property type="match status" value="1"/>
</dbReference>
<dbReference type="AlphaFoldDB" id="A0A8J3J3M3"/>
<dbReference type="InterPro" id="IPR036111">
    <property type="entry name" value="Mal/L-sulfo/L-lacto_DH-like_sf"/>
</dbReference>
<proteinExistence type="inferred from homology"/>
<protein>
    <submittedName>
        <fullName evidence="3">Malate dehydrogenase</fullName>
    </submittedName>
</protein>
<dbReference type="InterPro" id="IPR043144">
    <property type="entry name" value="Mal/L-sulf/L-lact_DH-like_ah"/>
</dbReference>
<accession>A0A8J3J3M3</accession>
<dbReference type="Gene3D" id="3.30.1370.60">
    <property type="entry name" value="Hypothetical oxidoreductase yiak, domain 2"/>
    <property type="match status" value="1"/>
</dbReference>
<dbReference type="SUPFAM" id="SSF89733">
    <property type="entry name" value="L-sulfolactate dehydrogenase-like"/>
    <property type="match status" value="1"/>
</dbReference>
<reference evidence="3" key="1">
    <citation type="submission" date="2021-01" db="EMBL/GenBank/DDBJ databases">
        <title>Whole genome shotgun sequence of Actinocatenispora rupis NBRC 107355.</title>
        <authorList>
            <person name="Komaki H."/>
            <person name="Tamura T."/>
        </authorList>
    </citation>
    <scope>NUCLEOTIDE SEQUENCE</scope>
    <source>
        <strain evidence="3">NBRC 107355</strain>
    </source>
</reference>
<dbReference type="Gene3D" id="1.10.1530.10">
    <property type="match status" value="1"/>
</dbReference>
<sequence>MTDVPRPSTALADRSATDPLPYSGLLTFTTRVFVARGVPCERARRAAEALCYGDLTGTDSHGLVNLTRLYLPLLDAGRADPRAAPVVLADRGAAVRVDARRALGLWHASDAMDLAADRAAEYGVGLVSVRGGTHVGCAGYHALRAVRRGMVGLVASNCGGQRIARPPGGAVAMLGTNPLAVAAPTGTRHPYVLDMSTTVVPTGRVRAAARAGRAIPAGWLADDRGAPVTDPTAYDRGEAHLLWLGGTPETGSYKGFGLGLAVEVLAALVSGSGTGPAPEALTGDGRPTGRDDDIGYTAVAIAPGTLRDPATIADDARRMFGALLDCPPTGTDPVRHPGWYEAERAATRQRAGVPLAGPLAAELRALSAATGVPFPLPVAGAR</sequence>
<dbReference type="PANTHER" id="PTHR11091">
    <property type="entry name" value="OXIDOREDUCTASE-RELATED"/>
    <property type="match status" value="1"/>
</dbReference>
<evidence type="ECO:0000256" key="1">
    <source>
        <dbReference type="ARBA" id="ARBA00006056"/>
    </source>
</evidence>